<dbReference type="PROSITE" id="PS50983">
    <property type="entry name" value="FE_B12_PBP"/>
    <property type="match status" value="1"/>
</dbReference>
<organism evidence="8 9">
    <name type="scientific">Gemmobacter fulvus</name>
    <dbReference type="NCBI Taxonomy" id="2840474"/>
    <lineage>
        <taxon>Bacteria</taxon>
        <taxon>Pseudomonadati</taxon>
        <taxon>Pseudomonadota</taxon>
        <taxon>Alphaproteobacteria</taxon>
        <taxon>Rhodobacterales</taxon>
        <taxon>Paracoccaceae</taxon>
        <taxon>Gemmobacter</taxon>
    </lineage>
</organism>
<dbReference type="AlphaFoldDB" id="A0A975S0Q5"/>
<proteinExistence type="inferred from homology"/>
<protein>
    <submittedName>
        <fullName evidence="8">ABC transporter substrate-binding protein</fullName>
    </submittedName>
</protein>
<comment type="subcellular location">
    <subcellularLocation>
        <location evidence="1">Cell envelope</location>
    </subcellularLocation>
</comment>
<accession>A0A975S0Q5</accession>
<dbReference type="InterPro" id="IPR002491">
    <property type="entry name" value="ABC_transptr_periplasmic_BD"/>
</dbReference>
<dbReference type="Pfam" id="PF01497">
    <property type="entry name" value="Peripla_BP_2"/>
    <property type="match status" value="1"/>
</dbReference>
<evidence type="ECO:0000259" key="7">
    <source>
        <dbReference type="PROSITE" id="PS50983"/>
    </source>
</evidence>
<dbReference type="SUPFAM" id="SSF53807">
    <property type="entry name" value="Helical backbone' metal receptor"/>
    <property type="match status" value="1"/>
</dbReference>
<feature type="domain" description="Fe/B12 periplasmic-binding" evidence="7">
    <location>
        <begin position="41"/>
        <end position="310"/>
    </location>
</feature>
<dbReference type="InterPro" id="IPR051313">
    <property type="entry name" value="Bact_iron-sidero_bind"/>
</dbReference>
<evidence type="ECO:0000256" key="6">
    <source>
        <dbReference type="SAM" id="SignalP"/>
    </source>
</evidence>
<keyword evidence="3" id="KW-0813">Transport</keyword>
<dbReference type="PANTHER" id="PTHR30532:SF24">
    <property type="entry name" value="FERRIC ENTEROBACTIN-BINDING PERIPLASMIC PROTEIN FEPB"/>
    <property type="match status" value="1"/>
</dbReference>
<sequence>MTRLFALLVLLMLAAPAVAQDFPVTIRHAFGETVIAAPPQRVVSVGYHEQDFLYALGIAPVGVHEWFGGRPYATWPWAEAARQAVAATPEVQNGYEIDLEWVLSLEPDLIVATFAPMDARSYAQLAQIAPVVGPPAGYPTWGAPWEEELRLIGQATGQGTRAETVIADVAAQVAGLRQTYPQLAGLRGTMAYFTDGQFIGYRSSDGANRLLMQLGVTTPATFDQMAGPGGNFSISPERADLFDLDVVLWLVEPPSRKVIEALPTYAALRLAREGRSVWADELMMGATSFQSPLSQAWALESLGAALAAAADGDPATVVPLEGVAR</sequence>
<dbReference type="RefSeq" id="WP_215505834.1">
    <property type="nucleotide sequence ID" value="NZ_CP076361.1"/>
</dbReference>
<dbReference type="GO" id="GO:0030288">
    <property type="term" value="C:outer membrane-bounded periplasmic space"/>
    <property type="evidence" value="ECO:0007669"/>
    <property type="project" value="TreeGrafter"/>
</dbReference>
<keyword evidence="4" id="KW-0408">Iron</keyword>
<comment type="similarity">
    <text evidence="2">Belongs to the bacterial solute-binding protein 8 family.</text>
</comment>
<dbReference type="GO" id="GO:1901678">
    <property type="term" value="P:iron coordination entity transport"/>
    <property type="evidence" value="ECO:0007669"/>
    <property type="project" value="UniProtKB-ARBA"/>
</dbReference>
<keyword evidence="9" id="KW-1185">Reference proteome</keyword>
<gene>
    <name evidence="8" type="ORF">KM031_09720</name>
</gene>
<dbReference type="Proteomes" id="UP000679352">
    <property type="component" value="Chromosome"/>
</dbReference>
<dbReference type="EMBL" id="CP076361">
    <property type="protein sequence ID" value="QWK89153.1"/>
    <property type="molecule type" value="Genomic_DNA"/>
</dbReference>
<evidence type="ECO:0000256" key="1">
    <source>
        <dbReference type="ARBA" id="ARBA00004196"/>
    </source>
</evidence>
<evidence type="ECO:0000313" key="9">
    <source>
        <dbReference type="Proteomes" id="UP000679352"/>
    </source>
</evidence>
<dbReference type="Gene3D" id="3.40.50.1980">
    <property type="entry name" value="Nitrogenase molybdenum iron protein domain"/>
    <property type="match status" value="2"/>
</dbReference>
<feature type="chain" id="PRO_5037883094" evidence="6">
    <location>
        <begin position="20"/>
        <end position="325"/>
    </location>
</feature>
<evidence type="ECO:0000256" key="5">
    <source>
        <dbReference type="ARBA" id="ARBA00022729"/>
    </source>
</evidence>
<feature type="signal peptide" evidence="6">
    <location>
        <begin position="1"/>
        <end position="19"/>
    </location>
</feature>
<dbReference type="PANTHER" id="PTHR30532">
    <property type="entry name" value="IRON III DICITRATE-BINDING PERIPLASMIC PROTEIN"/>
    <property type="match status" value="1"/>
</dbReference>
<dbReference type="KEGG" id="gfu:KM031_09720"/>
<keyword evidence="4" id="KW-0410">Iron transport</keyword>
<evidence type="ECO:0000256" key="4">
    <source>
        <dbReference type="ARBA" id="ARBA00022496"/>
    </source>
</evidence>
<evidence type="ECO:0000256" key="2">
    <source>
        <dbReference type="ARBA" id="ARBA00008814"/>
    </source>
</evidence>
<evidence type="ECO:0000313" key="8">
    <source>
        <dbReference type="EMBL" id="QWK89153.1"/>
    </source>
</evidence>
<keyword evidence="4" id="KW-0406">Ion transport</keyword>
<evidence type="ECO:0000256" key="3">
    <source>
        <dbReference type="ARBA" id="ARBA00022448"/>
    </source>
</evidence>
<keyword evidence="5 6" id="KW-0732">Signal</keyword>
<reference evidence="8" key="1">
    <citation type="submission" date="2021-06" db="EMBL/GenBank/DDBJ databases">
        <title>Direct submission.</title>
        <authorList>
            <person name="Lee C.-S."/>
            <person name="Jin L."/>
        </authorList>
    </citation>
    <scope>NUCLEOTIDE SEQUENCE</scope>
    <source>
        <strain evidence="8">Con5</strain>
    </source>
</reference>
<name>A0A975S0Q5_9RHOB</name>